<dbReference type="Gene3D" id="1.10.30.10">
    <property type="entry name" value="High mobility group box domain"/>
    <property type="match status" value="1"/>
</dbReference>
<protein>
    <submittedName>
        <fullName evidence="2">3658_t:CDS:1</fullName>
    </submittedName>
</protein>
<dbReference type="EMBL" id="CAJVPZ010002949">
    <property type="protein sequence ID" value="CAG8521833.1"/>
    <property type="molecule type" value="Genomic_DNA"/>
</dbReference>
<dbReference type="InterPro" id="IPR036910">
    <property type="entry name" value="HMG_box_dom_sf"/>
</dbReference>
<keyword evidence="3" id="KW-1185">Reference proteome</keyword>
<dbReference type="Proteomes" id="UP000789396">
    <property type="component" value="Unassembled WGS sequence"/>
</dbReference>
<reference evidence="2" key="1">
    <citation type="submission" date="2021-06" db="EMBL/GenBank/DDBJ databases">
        <authorList>
            <person name="Kallberg Y."/>
            <person name="Tangrot J."/>
            <person name="Rosling A."/>
        </authorList>
    </citation>
    <scope>NUCLEOTIDE SEQUENCE</scope>
    <source>
        <strain evidence="2">IN212</strain>
    </source>
</reference>
<organism evidence="2 3">
    <name type="scientific">Racocetra fulgida</name>
    <dbReference type="NCBI Taxonomy" id="60492"/>
    <lineage>
        <taxon>Eukaryota</taxon>
        <taxon>Fungi</taxon>
        <taxon>Fungi incertae sedis</taxon>
        <taxon>Mucoromycota</taxon>
        <taxon>Glomeromycotina</taxon>
        <taxon>Glomeromycetes</taxon>
        <taxon>Diversisporales</taxon>
        <taxon>Gigasporaceae</taxon>
        <taxon>Racocetra</taxon>
    </lineage>
</organism>
<dbReference type="AlphaFoldDB" id="A0A9N9FB81"/>
<accession>A0A9N9FB81</accession>
<evidence type="ECO:0000313" key="2">
    <source>
        <dbReference type="EMBL" id="CAG8521833.1"/>
    </source>
</evidence>
<dbReference type="Gene3D" id="1.20.120.20">
    <property type="entry name" value="Apolipoprotein"/>
    <property type="match status" value="1"/>
</dbReference>
<keyword evidence="1" id="KW-0175">Coiled coil</keyword>
<feature type="coiled-coil region" evidence="1">
    <location>
        <begin position="428"/>
        <end position="525"/>
    </location>
</feature>
<evidence type="ECO:0000313" key="3">
    <source>
        <dbReference type="Proteomes" id="UP000789396"/>
    </source>
</evidence>
<proteinExistence type="predicted"/>
<gene>
    <name evidence="2" type="ORF">RFULGI_LOCUS3386</name>
</gene>
<dbReference type="SUPFAM" id="SSF47095">
    <property type="entry name" value="HMG-box"/>
    <property type="match status" value="1"/>
</dbReference>
<dbReference type="OrthoDB" id="6247875at2759"/>
<evidence type="ECO:0000256" key="1">
    <source>
        <dbReference type="SAM" id="Coils"/>
    </source>
</evidence>
<name>A0A9N9FB81_9GLOM</name>
<sequence length="530" mass="61927">MVKERMNKRPFYINYDNLIAITMLHQKKLRKLKSSFMRYRIAVHHYLKENNFTYSCSTVSKLVSKLWKHESENVKTIYKRLGNEAKKKKTETLRPINSDLDFKETHISLSEYAADFKIIKQQKLTPSYMDTYPLTNVIFSEGLRKPYNNLLFDHYNRIQKLERELFEALEIDFSFFEKMGKAKHEAGVINYQTYHKNSSRPHFPLNKEDLKNYIEHIVNKRLSRCTFKQYIRHIKKHHINIDEKGSWNSKEFDPVIQNASFNDVQGINSSVQPLGGQPYINDIPSIQPVQPLSGQPSINDIPFMQPVQPLSGQPSINDILSMQPVQPLSGQPSINDILSMQPVQPLSGQPSINDILGTFQSGQDCDDYMQQFNDEHITLENLLLIDPSQIPGQVSLQDSSASGTVFTDHTDLSQFGQGLDDHDNVLLTQRIQSQIEHKNNRIQELKNRFDQEAQRINNQFNQNIQQLRNQRKHSNEEFLKLNNQKVQQMKDQFDQKIRQLNNQFNQDTQQLINHFNQELQLINQNEQSIN</sequence>
<comment type="caution">
    <text evidence="2">The sequence shown here is derived from an EMBL/GenBank/DDBJ whole genome shotgun (WGS) entry which is preliminary data.</text>
</comment>